<evidence type="ECO:0000256" key="5">
    <source>
        <dbReference type="ARBA" id="ARBA00023004"/>
    </source>
</evidence>
<dbReference type="InterPro" id="IPR017860">
    <property type="entry name" value="Peptidase_M22_CS"/>
</dbReference>
<dbReference type="Proteomes" id="UP000294593">
    <property type="component" value="Unassembled WGS sequence"/>
</dbReference>
<feature type="binding site" evidence="8">
    <location>
        <position position="177"/>
    </location>
    <ligand>
        <name>substrate</name>
    </ligand>
</feature>
<dbReference type="InterPro" id="IPR022450">
    <property type="entry name" value="TsaD"/>
</dbReference>
<feature type="domain" description="Gcp-like" evidence="9">
    <location>
        <begin position="34"/>
        <end position="327"/>
    </location>
</feature>
<dbReference type="SUPFAM" id="SSF53067">
    <property type="entry name" value="Actin-like ATPase domain"/>
    <property type="match status" value="2"/>
</dbReference>
<dbReference type="PANTHER" id="PTHR11735">
    <property type="entry name" value="TRNA N6-ADENOSINE THREONYLCARBAMOYLTRANSFERASE"/>
    <property type="match status" value="1"/>
</dbReference>
<dbReference type="InterPro" id="IPR000905">
    <property type="entry name" value="Gcp-like_dom"/>
</dbReference>
<dbReference type="EC" id="2.3.1.234" evidence="8"/>
<comment type="cofactor">
    <cofactor evidence="8">
        <name>Fe(2+)</name>
        <dbReference type="ChEBI" id="CHEBI:29033"/>
    </cofactor>
    <text evidence="8">Binds 1 Fe(2+) ion per subunit.</text>
</comment>
<dbReference type="NCBIfam" id="TIGR03723">
    <property type="entry name" value="T6A_TsaD_YgjD"/>
    <property type="match status" value="1"/>
</dbReference>
<dbReference type="PANTHER" id="PTHR11735:SF6">
    <property type="entry name" value="TRNA N6-ADENOSINE THREONYLCARBAMOYLTRANSFERASE, MITOCHONDRIAL"/>
    <property type="match status" value="1"/>
</dbReference>
<evidence type="ECO:0000313" key="11">
    <source>
        <dbReference type="Proteomes" id="UP000294593"/>
    </source>
</evidence>
<dbReference type="FunFam" id="3.30.420.40:FF:000040">
    <property type="entry name" value="tRNA N6-adenosine threonylcarbamoyltransferase"/>
    <property type="match status" value="1"/>
</dbReference>
<gene>
    <name evidence="8" type="primary">tsaD</name>
    <name evidence="10" type="ORF">EV672_104114</name>
</gene>
<evidence type="ECO:0000256" key="8">
    <source>
        <dbReference type="HAMAP-Rule" id="MF_01445"/>
    </source>
</evidence>
<evidence type="ECO:0000259" key="9">
    <source>
        <dbReference type="Pfam" id="PF00814"/>
    </source>
</evidence>
<reference evidence="10 11" key="1">
    <citation type="submission" date="2019-03" db="EMBL/GenBank/DDBJ databases">
        <title>Genomic Encyclopedia of Type Strains, Phase IV (KMG-IV): sequencing the most valuable type-strain genomes for metagenomic binning, comparative biology and taxonomic classification.</title>
        <authorList>
            <person name="Goeker M."/>
        </authorList>
    </citation>
    <scope>NUCLEOTIDE SEQUENCE [LARGE SCALE GENOMIC DNA]</scope>
    <source>
        <strain evidence="10 11">DSM 11901</strain>
    </source>
</reference>
<evidence type="ECO:0000256" key="6">
    <source>
        <dbReference type="ARBA" id="ARBA00023315"/>
    </source>
</evidence>
<dbReference type="HAMAP" id="MF_01445">
    <property type="entry name" value="TsaD"/>
    <property type="match status" value="1"/>
</dbReference>
<keyword evidence="2 8" id="KW-0808">Transferase</keyword>
<dbReference type="CDD" id="cd24133">
    <property type="entry name" value="ASKHA_NBD_TsaD_bac"/>
    <property type="match status" value="1"/>
</dbReference>
<keyword evidence="11" id="KW-1185">Reference proteome</keyword>
<comment type="function">
    <text evidence="8">Required for the formation of a threonylcarbamoyl group on adenosine at position 37 (t(6)A37) in tRNAs that read codons beginning with adenine. Is involved in the transfer of the threonylcarbamoyl moiety of threonylcarbamoyl-AMP (TC-AMP) to the N6 group of A37, together with TsaE and TsaB. TsaD likely plays a direct catalytic role in this reaction.</text>
</comment>
<feature type="binding site" evidence="8">
    <location>
        <position position="190"/>
    </location>
    <ligand>
        <name>substrate</name>
    </ligand>
</feature>
<dbReference type="Gene3D" id="3.30.420.40">
    <property type="match status" value="2"/>
</dbReference>
<dbReference type="InterPro" id="IPR043129">
    <property type="entry name" value="ATPase_NBD"/>
</dbReference>
<dbReference type="PROSITE" id="PS01016">
    <property type="entry name" value="GLYCOPROTEASE"/>
    <property type="match status" value="1"/>
</dbReference>
<feature type="binding site" evidence="8">
    <location>
        <position position="125"/>
    </location>
    <ligand>
        <name>Fe cation</name>
        <dbReference type="ChEBI" id="CHEBI:24875"/>
    </ligand>
</feature>
<dbReference type="GO" id="GO:0005737">
    <property type="term" value="C:cytoplasm"/>
    <property type="evidence" value="ECO:0007669"/>
    <property type="project" value="UniProtKB-SubCell"/>
</dbReference>
<dbReference type="GO" id="GO:0005506">
    <property type="term" value="F:iron ion binding"/>
    <property type="evidence" value="ECO:0007669"/>
    <property type="project" value="UniProtKB-UniRule"/>
</dbReference>
<dbReference type="EMBL" id="SNXW01000004">
    <property type="protein sequence ID" value="TDP83736.1"/>
    <property type="molecule type" value="Genomic_DNA"/>
</dbReference>
<dbReference type="OrthoDB" id="9806197at2"/>
<feature type="binding site" evidence="8">
    <location>
        <position position="121"/>
    </location>
    <ligand>
        <name>Fe cation</name>
        <dbReference type="ChEBI" id="CHEBI:24875"/>
    </ligand>
</feature>
<feature type="binding site" evidence="8">
    <location>
        <begin position="144"/>
        <end position="148"/>
    </location>
    <ligand>
        <name>substrate</name>
    </ligand>
</feature>
<feature type="binding site" evidence="8">
    <location>
        <position position="321"/>
    </location>
    <ligand>
        <name>Fe cation</name>
        <dbReference type="ChEBI" id="CHEBI:24875"/>
    </ligand>
</feature>
<keyword evidence="5 8" id="KW-0408">Iron</keyword>
<comment type="caution">
    <text evidence="8">Lacks conserved residue(s) required for the propagation of feature annotation.</text>
</comment>
<evidence type="ECO:0000256" key="2">
    <source>
        <dbReference type="ARBA" id="ARBA00022679"/>
    </source>
</evidence>
<keyword evidence="4 8" id="KW-0479">Metal-binding</keyword>
<keyword evidence="1 8" id="KW-0963">Cytoplasm</keyword>
<comment type="subcellular location">
    <subcellularLocation>
        <location evidence="8">Cytoplasm</location>
    </subcellularLocation>
</comment>
<name>A0A4R6RDG3_9BURK</name>
<sequence length="358" mass="37848">MLAPDTRLILGVESSCDETGVALVALPPEGAPRLVSHALHSQIDMHQAYGGVVPELASRDHIRRVVPLTRQVLQEAQCAMADVDVVAYTRGPGLAGALLVGAGVACALATSLGRPMLGVHHLEGHLLSPFLSVDPPEFPFVALLVSGGHTQLMRVDGVGRYELLGETVDDAAGEAFDKSAKLMGLPYPGGPHLSRLAEQGRADAFALPRPMLHSGNLDFSFAGLKTAVRTHLVRLGWLDQPAALADPAHQAALADLAASTQAAIVEVLVKKSLAALKATGLRRVVVAGGVGANRLLREQLNQACVRRGIRVHYPELHLCTDNGAMIALAAAMRLQSGQADLSREPVFDVRPRWDLSAV</sequence>
<dbReference type="Pfam" id="PF00814">
    <property type="entry name" value="TsaD"/>
    <property type="match status" value="1"/>
</dbReference>
<evidence type="ECO:0000256" key="7">
    <source>
        <dbReference type="ARBA" id="ARBA00048117"/>
    </source>
</evidence>
<accession>A0A4R6RDG3</accession>
<evidence type="ECO:0000256" key="3">
    <source>
        <dbReference type="ARBA" id="ARBA00022694"/>
    </source>
</evidence>
<feature type="binding site" evidence="8">
    <location>
        <position position="293"/>
    </location>
    <ligand>
        <name>substrate</name>
    </ligand>
</feature>
<keyword evidence="3 8" id="KW-0819">tRNA processing</keyword>
<dbReference type="GO" id="GO:0002949">
    <property type="term" value="P:tRNA threonylcarbamoyladenosine modification"/>
    <property type="evidence" value="ECO:0007669"/>
    <property type="project" value="UniProtKB-UniRule"/>
</dbReference>
<evidence type="ECO:0000313" key="10">
    <source>
        <dbReference type="EMBL" id="TDP83736.1"/>
    </source>
</evidence>
<protein>
    <recommendedName>
        <fullName evidence="8">tRNA N6-adenosine threonylcarbamoyltransferase</fullName>
        <ecNumber evidence="8">2.3.1.234</ecNumber>
    </recommendedName>
    <alternativeName>
        <fullName evidence="8">N6-L-threonylcarbamoyladenine synthase</fullName>
        <shortName evidence="8">t(6)A synthase</shortName>
    </alternativeName>
    <alternativeName>
        <fullName evidence="8">t(6)A37 threonylcarbamoyladenosine biosynthesis protein TsaD</fullName>
    </alternativeName>
    <alternativeName>
        <fullName evidence="8">tRNA threonylcarbamoyladenosine biosynthesis protein TsaD</fullName>
    </alternativeName>
</protein>
<dbReference type="FunFam" id="3.30.420.40:FF:000012">
    <property type="entry name" value="tRNA N6-adenosine threonylcarbamoyltransferase"/>
    <property type="match status" value="1"/>
</dbReference>
<dbReference type="GO" id="GO:0061711">
    <property type="term" value="F:tRNA N(6)-L-threonylcarbamoyladenine synthase activity"/>
    <property type="evidence" value="ECO:0007669"/>
    <property type="project" value="UniProtKB-EC"/>
</dbReference>
<dbReference type="AlphaFoldDB" id="A0A4R6RDG3"/>
<dbReference type="RefSeq" id="WP_133608455.1">
    <property type="nucleotide sequence ID" value="NZ_SNXW01000004.1"/>
</dbReference>
<keyword evidence="6 8" id="KW-0012">Acyltransferase</keyword>
<dbReference type="NCBIfam" id="TIGR00329">
    <property type="entry name" value="gcp_kae1"/>
    <property type="match status" value="1"/>
</dbReference>
<organism evidence="10 11">
    <name type="scientific">Aquabacterium commune</name>
    <dbReference type="NCBI Taxonomy" id="70586"/>
    <lineage>
        <taxon>Bacteria</taxon>
        <taxon>Pseudomonadati</taxon>
        <taxon>Pseudomonadota</taxon>
        <taxon>Betaproteobacteria</taxon>
        <taxon>Burkholderiales</taxon>
        <taxon>Aquabacterium</taxon>
    </lineage>
</organism>
<comment type="catalytic activity">
    <reaction evidence="7 8">
        <text>L-threonylcarbamoyladenylate + adenosine(37) in tRNA = N(6)-L-threonylcarbamoyladenosine(37) in tRNA + AMP + H(+)</text>
        <dbReference type="Rhea" id="RHEA:37059"/>
        <dbReference type="Rhea" id="RHEA-COMP:10162"/>
        <dbReference type="Rhea" id="RHEA-COMP:10163"/>
        <dbReference type="ChEBI" id="CHEBI:15378"/>
        <dbReference type="ChEBI" id="CHEBI:73682"/>
        <dbReference type="ChEBI" id="CHEBI:74411"/>
        <dbReference type="ChEBI" id="CHEBI:74418"/>
        <dbReference type="ChEBI" id="CHEBI:456215"/>
        <dbReference type="EC" id="2.3.1.234"/>
    </reaction>
</comment>
<comment type="caution">
    <text evidence="10">The sequence shown here is derived from an EMBL/GenBank/DDBJ whole genome shotgun (WGS) entry which is preliminary data.</text>
</comment>
<comment type="similarity">
    <text evidence="8">Belongs to the KAE1 / TsaD family.</text>
</comment>
<proteinExistence type="inferred from homology"/>
<dbReference type="InterPro" id="IPR017861">
    <property type="entry name" value="KAE1/TsaD"/>
</dbReference>
<evidence type="ECO:0000256" key="4">
    <source>
        <dbReference type="ARBA" id="ARBA00022723"/>
    </source>
</evidence>
<dbReference type="PRINTS" id="PR00789">
    <property type="entry name" value="OSIALOPTASE"/>
</dbReference>
<evidence type="ECO:0000256" key="1">
    <source>
        <dbReference type="ARBA" id="ARBA00022490"/>
    </source>
</evidence>